<dbReference type="SMART" id="SM00448">
    <property type="entry name" value="REC"/>
    <property type="match status" value="1"/>
</dbReference>
<accession>A0A1T5BC37</accession>
<comment type="function">
    <text evidence="3">May play the central regulatory role in sporulation. It may be an element of the effector pathway responsible for the activation of sporulation genes in response to nutritional stress. Spo0A may act in concert with spo0H (a sigma factor) to control the expression of some genes that are critical to the sporulation process.</text>
</comment>
<dbReference type="PANTHER" id="PTHR43156:SF2">
    <property type="entry name" value="STAGE II SPORULATION PROTEIN E"/>
    <property type="match status" value="1"/>
</dbReference>
<evidence type="ECO:0000256" key="3">
    <source>
        <dbReference type="ARBA" id="ARBA00024867"/>
    </source>
</evidence>
<dbReference type="GO" id="GO:0016791">
    <property type="term" value="F:phosphatase activity"/>
    <property type="evidence" value="ECO:0007669"/>
    <property type="project" value="TreeGrafter"/>
</dbReference>
<feature type="modified residue" description="4-aspartylphosphate" evidence="4">
    <location>
        <position position="54"/>
    </location>
</feature>
<dbReference type="GO" id="GO:0000160">
    <property type="term" value="P:phosphorelay signal transduction system"/>
    <property type="evidence" value="ECO:0007669"/>
    <property type="project" value="InterPro"/>
</dbReference>
<dbReference type="Proteomes" id="UP000243406">
    <property type="component" value="Unassembled WGS sequence"/>
</dbReference>
<dbReference type="EMBL" id="FUYN01000003">
    <property type="protein sequence ID" value="SKB44864.1"/>
    <property type="molecule type" value="Genomic_DNA"/>
</dbReference>
<dbReference type="SMART" id="SM00331">
    <property type="entry name" value="PP2C_SIG"/>
    <property type="match status" value="1"/>
</dbReference>
<dbReference type="AlphaFoldDB" id="A0A1T5BC37"/>
<evidence type="ECO:0000259" key="5">
    <source>
        <dbReference type="PROSITE" id="PS50110"/>
    </source>
</evidence>
<dbReference type="RefSeq" id="WP_159446417.1">
    <property type="nucleotide sequence ID" value="NZ_FUYN01000003.1"/>
</dbReference>
<dbReference type="InterPro" id="IPR052016">
    <property type="entry name" value="Bact_Sigma-Reg"/>
</dbReference>
<dbReference type="Pfam" id="PF00072">
    <property type="entry name" value="Response_reg"/>
    <property type="match status" value="1"/>
</dbReference>
<organism evidence="6 7">
    <name type="scientific">Acetoanaerobium noterae</name>
    <dbReference type="NCBI Taxonomy" id="745369"/>
    <lineage>
        <taxon>Bacteria</taxon>
        <taxon>Bacillati</taxon>
        <taxon>Bacillota</taxon>
        <taxon>Clostridia</taxon>
        <taxon>Peptostreptococcales</taxon>
        <taxon>Filifactoraceae</taxon>
        <taxon>Acetoanaerobium</taxon>
    </lineage>
</organism>
<evidence type="ECO:0000313" key="7">
    <source>
        <dbReference type="Proteomes" id="UP000243406"/>
    </source>
</evidence>
<dbReference type="InterPro" id="IPR011006">
    <property type="entry name" value="CheY-like_superfamily"/>
</dbReference>
<dbReference type="OrthoDB" id="324626at2"/>
<gene>
    <name evidence="6" type="ORF">SAMN02745120_1523</name>
</gene>
<keyword evidence="7" id="KW-1185">Reference proteome</keyword>
<dbReference type="InterPro" id="IPR001789">
    <property type="entry name" value="Sig_transdc_resp-reg_receiver"/>
</dbReference>
<evidence type="ECO:0000313" key="6">
    <source>
        <dbReference type="EMBL" id="SKB44864.1"/>
    </source>
</evidence>
<proteinExistence type="predicted"/>
<dbReference type="Pfam" id="PF07228">
    <property type="entry name" value="SpoIIE"/>
    <property type="match status" value="1"/>
</dbReference>
<protein>
    <recommendedName>
        <fullName evidence="1">Stage 0 sporulation protein A homolog</fullName>
    </recommendedName>
</protein>
<dbReference type="PROSITE" id="PS50110">
    <property type="entry name" value="RESPONSE_REGULATORY"/>
    <property type="match status" value="1"/>
</dbReference>
<keyword evidence="4" id="KW-0597">Phosphoprotein</keyword>
<dbReference type="InterPro" id="IPR001932">
    <property type="entry name" value="PPM-type_phosphatase-like_dom"/>
</dbReference>
<feature type="domain" description="Response regulatory" evidence="5">
    <location>
        <begin position="3"/>
        <end position="121"/>
    </location>
</feature>
<sequence>MYTILVVDDTLFNRKLMLEVLETKIDNARYLQAEDGIEAIEIVKTNEVDLVILDLMMPNKNGYEVLKELKNNSLYSDIPIIVNSSVTDMDSIKQTLEMGAVDYFTKPLTPEQMEVIIPLKVNNTLKYHEQNRQLKMVSRNINNEMKMAGAFQKALMSMYEDKLYPGLDLYVYFKACEHLSGDFFELVETGGNRWFIIADIKGHGAAAAMMSFMVRKMFNNIIRQESQPKDVLEKINKAYHELKIDTELVFFSAFIGKINGNELTYSNAGHPHPALLSLDINKGRRLDCNGHFIGFMDDTTYTEETVVLEDEDCILLHTDGLYQGKQTPSVNLNRALANMIYSYSKNPSVKDLTCTVYGEYIMPDEELQDDITIVALKYKNK</sequence>
<dbReference type="InterPro" id="IPR036457">
    <property type="entry name" value="PPM-type-like_dom_sf"/>
</dbReference>
<dbReference type="SUPFAM" id="SSF52172">
    <property type="entry name" value="CheY-like"/>
    <property type="match status" value="1"/>
</dbReference>
<dbReference type="Gene3D" id="3.40.50.2300">
    <property type="match status" value="1"/>
</dbReference>
<dbReference type="SUPFAM" id="SSF81606">
    <property type="entry name" value="PP2C-like"/>
    <property type="match status" value="1"/>
</dbReference>
<reference evidence="7" key="1">
    <citation type="submission" date="2017-02" db="EMBL/GenBank/DDBJ databases">
        <authorList>
            <person name="Varghese N."/>
            <person name="Submissions S."/>
        </authorList>
    </citation>
    <scope>NUCLEOTIDE SEQUENCE [LARGE SCALE GENOMIC DNA]</scope>
    <source>
        <strain evidence="7">ATCC 35199</strain>
    </source>
</reference>
<keyword evidence="2" id="KW-0378">Hydrolase</keyword>
<evidence type="ECO:0000256" key="4">
    <source>
        <dbReference type="PROSITE-ProRule" id="PRU00169"/>
    </source>
</evidence>
<dbReference type="PANTHER" id="PTHR43156">
    <property type="entry name" value="STAGE II SPORULATION PROTEIN E-RELATED"/>
    <property type="match status" value="1"/>
</dbReference>
<evidence type="ECO:0000256" key="2">
    <source>
        <dbReference type="ARBA" id="ARBA00022801"/>
    </source>
</evidence>
<name>A0A1T5BC37_9FIRM</name>
<dbReference type="Gene3D" id="3.60.40.10">
    <property type="entry name" value="PPM-type phosphatase domain"/>
    <property type="match status" value="1"/>
</dbReference>
<evidence type="ECO:0000256" key="1">
    <source>
        <dbReference type="ARBA" id="ARBA00018672"/>
    </source>
</evidence>